<feature type="domain" description="DUF3868" evidence="1">
    <location>
        <begin position="6"/>
        <end position="96"/>
    </location>
</feature>
<dbReference type="InterPro" id="IPR036737">
    <property type="entry name" value="OmpA-like_sf"/>
</dbReference>
<dbReference type="SUPFAM" id="SSF103088">
    <property type="entry name" value="OmpA-like"/>
    <property type="match status" value="1"/>
</dbReference>
<dbReference type="InterPro" id="IPR011990">
    <property type="entry name" value="TPR-like_helical_dom_sf"/>
</dbReference>
<sequence length="475" mass="54462">MRRTIFILAILLGMGGVSGMMAQEVIPGVSVEHFKMDREGKYLTVSMDMDLTALDVESNRAVLLTPRLVKGKDSLDLPSVGIYGRKRYYYYVRNGIGTISEKDEMAYRTSEKPGHIAYHNPVTYQDWMDGATLKFHRSDWGCCQEILAEYESPLGHHREAFFPELVFVQPKAEISKSRSLSGSAFIDFPVNKTVIYPDYRRNTVELGKIRATIDSVRNDKDVSITSLWLKGYASPESPYAHNRDLAIGRTAALKNYIRQLYHFSDGIIQTDYEPEDWAGLRRYVEQSNIDHRAEILAQIDSNMDPDAKEAKIKRTYPKEYRFLLQECYPALRHTDYRINYNIRTFSDVEEIKRIMAEQPQKLSLNEFYLVAGKYEPGTEEFTEVFKTAVLMFPGDKVANLNAANAAIRQDDFATAERYLQKAGDSAEAVYARGALAIRKKDYETARQYLNKAKDMGQEQAAKTLEELNKRHDYNN</sequence>
<name>A0A412HBF8_9BACT</name>
<dbReference type="Proteomes" id="UP000283872">
    <property type="component" value="Unassembled WGS sequence"/>
</dbReference>
<evidence type="ECO:0000313" key="3">
    <source>
        <dbReference type="Proteomes" id="UP000283872"/>
    </source>
</evidence>
<dbReference type="Pfam" id="PF12984">
    <property type="entry name" value="DUF3868"/>
    <property type="match status" value="1"/>
</dbReference>
<dbReference type="InterPro" id="IPR024480">
    <property type="entry name" value="DUF3868"/>
</dbReference>
<dbReference type="AlphaFoldDB" id="A0A412HBF8"/>
<accession>A0A412HBF8</accession>
<evidence type="ECO:0000313" key="2">
    <source>
        <dbReference type="EMBL" id="RGS11225.1"/>
    </source>
</evidence>
<dbReference type="SUPFAM" id="SSF48452">
    <property type="entry name" value="TPR-like"/>
    <property type="match status" value="1"/>
</dbReference>
<gene>
    <name evidence="2" type="ORF">DWY11_14520</name>
</gene>
<dbReference type="EMBL" id="QRVA01000057">
    <property type="protein sequence ID" value="RGS11225.1"/>
    <property type="molecule type" value="Genomic_DNA"/>
</dbReference>
<reference evidence="2 3" key="1">
    <citation type="submission" date="2018-08" db="EMBL/GenBank/DDBJ databases">
        <title>A genome reference for cultivated species of the human gut microbiota.</title>
        <authorList>
            <person name="Zou Y."/>
            <person name="Xue W."/>
            <person name="Luo G."/>
        </authorList>
    </citation>
    <scope>NUCLEOTIDE SEQUENCE [LARGE SCALE GENOMIC DNA]</scope>
    <source>
        <strain evidence="2 3">AF24-12</strain>
    </source>
</reference>
<dbReference type="Gene3D" id="1.25.40.10">
    <property type="entry name" value="Tetratricopeptide repeat domain"/>
    <property type="match status" value="1"/>
</dbReference>
<dbReference type="RefSeq" id="WP_118086211.1">
    <property type="nucleotide sequence ID" value="NZ_QRVA01000057.1"/>
</dbReference>
<comment type="caution">
    <text evidence="2">The sequence shown here is derived from an EMBL/GenBank/DDBJ whole genome shotgun (WGS) entry which is preliminary data.</text>
</comment>
<evidence type="ECO:0000259" key="1">
    <source>
        <dbReference type="Pfam" id="PF12984"/>
    </source>
</evidence>
<protein>
    <submittedName>
        <fullName evidence="2">DUF3868 domain-containing protein</fullName>
    </submittedName>
</protein>
<organism evidence="2 3">
    <name type="scientific">Segatella copri</name>
    <dbReference type="NCBI Taxonomy" id="165179"/>
    <lineage>
        <taxon>Bacteria</taxon>
        <taxon>Pseudomonadati</taxon>
        <taxon>Bacteroidota</taxon>
        <taxon>Bacteroidia</taxon>
        <taxon>Bacteroidales</taxon>
        <taxon>Prevotellaceae</taxon>
        <taxon>Segatella</taxon>
    </lineage>
</organism>
<proteinExistence type="predicted"/>